<keyword evidence="3" id="KW-0520">NAD</keyword>
<dbReference type="SUPFAM" id="SSF55035">
    <property type="entry name" value="NAD-binding domain of HMG-CoA reductase"/>
    <property type="match status" value="1"/>
</dbReference>
<dbReference type="CDD" id="cd00644">
    <property type="entry name" value="HMG-CoA_reductase_classII"/>
    <property type="match status" value="1"/>
</dbReference>
<dbReference type="RefSeq" id="WP_150204461.1">
    <property type="nucleotide sequence ID" value="NZ_CP043939.1"/>
</dbReference>
<proteinExistence type="inferred from homology"/>
<comment type="pathway">
    <text evidence="3">Metabolic intermediate metabolism; (R)-mevalonate degradation; (S)-3-hydroxy-3-methylglutaryl-CoA from (R)-mevalonate: step 1/1.</text>
</comment>
<dbReference type="NCBIfam" id="TIGR00532">
    <property type="entry name" value="HMG_CoA_R_NAD"/>
    <property type="match status" value="1"/>
</dbReference>
<dbReference type="AlphaFoldDB" id="A0A5P1X6M8"/>
<protein>
    <recommendedName>
        <fullName evidence="3">3-hydroxy-3-methylglutaryl coenzyme A reductase</fullName>
        <shortName evidence="3">HMG-CoA reductase</shortName>
        <ecNumber evidence="3">1.1.1.88</ecNumber>
    </recommendedName>
</protein>
<dbReference type="GO" id="GO:0015936">
    <property type="term" value="P:coenzyme A metabolic process"/>
    <property type="evidence" value="ECO:0007669"/>
    <property type="project" value="InterPro"/>
</dbReference>
<evidence type="ECO:0000256" key="2">
    <source>
        <dbReference type="ARBA" id="ARBA00023002"/>
    </source>
</evidence>
<sequence length="413" mass="44550">MAAWQSGFYKLSVAQRQQLIQQQLNLSQEEVEQLQAHTSFWSSQMIENYLTNFEIPEGVALNFVINGREYTVPMVTEEPSVIAAASHAAKIVSQSGGFVAPTSSRQMIGQIVLENIDDFEQTKTWLLSHQTELIKVANDSHPSMLARGAGAKSLRIRQLDEFVALELLIDVGEAMGANVVNTMSEAVKAWLLNQGYEVVTAILTNLATESLQTATCEIPVANLGENGSTVAKQIAKLSHLAQIDPYRATTHNKGIMNGIDAAVIASGNDWRAIESGSHAYAVQDGQYRGLAKWTVGDKQLFGTITLPLPVGVVGGSIGIVPTVKLNQTISKIKTASELAQVIASVGLAQNLAALKALASEGIQAGHMRLQYRALAIQIGAQATEVNLLVERLSKLSRVDQQIAIQELAVMRGK</sequence>
<accession>A0A5P1X6M8</accession>
<dbReference type="GO" id="GO:0140643">
    <property type="term" value="F:hydroxymethylglutaryl-CoA reductase (NADH) activity"/>
    <property type="evidence" value="ECO:0007669"/>
    <property type="project" value="UniProtKB-EC"/>
</dbReference>
<dbReference type="KEGG" id="lnn:F0161_09900"/>
<dbReference type="Gene3D" id="3.90.770.10">
    <property type="entry name" value="3-hydroxy-3-methylglutaryl-coenzyme A Reductase, Chain A, domain 2"/>
    <property type="match status" value="2"/>
</dbReference>
<name>A0A5P1X6M8_9LACO</name>
<dbReference type="PROSITE" id="PS50065">
    <property type="entry name" value="HMG_COA_REDUCTASE_4"/>
    <property type="match status" value="1"/>
</dbReference>
<keyword evidence="5" id="KW-1185">Reference proteome</keyword>
<keyword evidence="2 3" id="KW-0560">Oxidoreductase</keyword>
<comment type="catalytic activity">
    <reaction evidence="3">
        <text>(R)-mevalonate + 2 NAD(+) + CoA = (3S)-3-hydroxy-3-methylglutaryl-CoA + 2 NADH + 2 H(+)</text>
        <dbReference type="Rhea" id="RHEA:14833"/>
        <dbReference type="ChEBI" id="CHEBI:15378"/>
        <dbReference type="ChEBI" id="CHEBI:36464"/>
        <dbReference type="ChEBI" id="CHEBI:43074"/>
        <dbReference type="ChEBI" id="CHEBI:57287"/>
        <dbReference type="ChEBI" id="CHEBI:57540"/>
        <dbReference type="ChEBI" id="CHEBI:57945"/>
        <dbReference type="EC" id="1.1.1.88"/>
    </reaction>
</comment>
<comment type="similarity">
    <text evidence="1 3">Belongs to the HMG-CoA reductase family.</text>
</comment>
<evidence type="ECO:0000256" key="3">
    <source>
        <dbReference type="RuleBase" id="RU361219"/>
    </source>
</evidence>
<dbReference type="EMBL" id="CP043939">
    <property type="protein sequence ID" value="QER68121.1"/>
    <property type="molecule type" value="Genomic_DNA"/>
</dbReference>
<dbReference type="Proteomes" id="UP000325295">
    <property type="component" value="Chromosome"/>
</dbReference>
<dbReference type="InterPro" id="IPR002202">
    <property type="entry name" value="HMG_CoA_Rdtase"/>
</dbReference>
<evidence type="ECO:0000313" key="4">
    <source>
        <dbReference type="EMBL" id="QER68121.1"/>
    </source>
</evidence>
<dbReference type="PANTHER" id="PTHR10572">
    <property type="entry name" value="3-HYDROXY-3-METHYLGLUTARYL-COENZYME A REDUCTASE"/>
    <property type="match status" value="1"/>
</dbReference>
<evidence type="ECO:0000256" key="1">
    <source>
        <dbReference type="ARBA" id="ARBA00007661"/>
    </source>
</evidence>
<dbReference type="InterPro" id="IPR004553">
    <property type="entry name" value="HMG_CoA_Rdtase_bac-typ"/>
</dbReference>
<dbReference type="UniPathway" id="UPA00257">
    <property type="reaction ID" value="UER00367"/>
</dbReference>
<dbReference type="InterPro" id="IPR009029">
    <property type="entry name" value="HMG_CoA_Rdtase_sub-bd_dom_sf"/>
</dbReference>
<dbReference type="InterPro" id="IPR023074">
    <property type="entry name" value="HMG_CoA_Rdtase_cat_sf"/>
</dbReference>
<dbReference type="EC" id="1.1.1.88" evidence="3"/>
<reference evidence="4 5" key="1">
    <citation type="submission" date="2019-09" db="EMBL/GenBank/DDBJ databases">
        <title>Complete Genome Sequence of Lactobacillus nenjiangensis SH-Y15, isolated from sauerkraut.</title>
        <authorList>
            <person name="Yang H."/>
        </authorList>
    </citation>
    <scope>NUCLEOTIDE SEQUENCE [LARGE SCALE GENOMIC DNA]</scope>
    <source>
        <strain evidence="4 5">SH-Y15</strain>
    </source>
</reference>
<dbReference type="GO" id="GO:0004420">
    <property type="term" value="F:hydroxymethylglutaryl-CoA reductase (NADPH) activity"/>
    <property type="evidence" value="ECO:0007669"/>
    <property type="project" value="InterPro"/>
</dbReference>
<dbReference type="InterPro" id="IPR009023">
    <property type="entry name" value="HMG_CoA_Rdtase_NAD(P)-bd_sf"/>
</dbReference>
<dbReference type="SUPFAM" id="SSF56542">
    <property type="entry name" value="Substrate-binding domain of HMG-CoA reductase"/>
    <property type="match status" value="1"/>
</dbReference>
<dbReference type="Gene3D" id="1.10.8.660">
    <property type="match status" value="1"/>
</dbReference>
<dbReference type="PANTHER" id="PTHR10572:SF24">
    <property type="entry name" value="3-HYDROXY-3-METHYLGLUTARYL-COENZYME A REDUCTASE"/>
    <property type="match status" value="1"/>
</dbReference>
<dbReference type="Pfam" id="PF00368">
    <property type="entry name" value="HMG-CoA_red"/>
    <property type="match status" value="1"/>
</dbReference>
<dbReference type="OrthoDB" id="9764892at2"/>
<organism evidence="4 5">
    <name type="scientific">Paucilactobacillus nenjiangensis</name>
    <dbReference type="NCBI Taxonomy" id="1296540"/>
    <lineage>
        <taxon>Bacteria</taxon>
        <taxon>Bacillati</taxon>
        <taxon>Bacillota</taxon>
        <taxon>Bacilli</taxon>
        <taxon>Lactobacillales</taxon>
        <taxon>Lactobacillaceae</taxon>
        <taxon>Paucilactobacillus</taxon>
    </lineage>
</organism>
<evidence type="ECO:0000313" key="5">
    <source>
        <dbReference type="Proteomes" id="UP000325295"/>
    </source>
</evidence>
<gene>
    <name evidence="4" type="ORF">F0161_09900</name>
</gene>